<feature type="compositionally biased region" description="Basic and acidic residues" evidence="10">
    <location>
        <begin position="3962"/>
        <end position="3971"/>
    </location>
</feature>
<keyword evidence="6 9" id="KW-0067">ATP-binding</keyword>
<dbReference type="InterPro" id="IPR036465">
    <property type="entry name" value="vWFA_dom_sf"/>
</dbReference>
<comment type="subcellular location">
    <subcellularLocation>
        <location evidence="1">Nucleus</location>
        <location evidence="1">Nucleolus</location>
    </subcellularLocation>
    <subcellularLocation>
        <location evidence="2">Nucleus</location>
        <location evidence="2">Nucleoplasm</location>
    </subcellularLocation>
</comment>
<feature type="compositionally biased region" description="Basic and acidic residues" evidence="10">
    <location>
        <begin position="4265"/>
        <end position="4274"/>
    </location>
</feature>
<dbReference type="Proteomes" id="UP001172684">
    <property type="component" value="Unassembled WGS sequence"/>
</dbReference>
<feature type="compositionally biased region" description="Basic and acidic residues" evidence="10">
    <location>
        <begin position="4312"/>
        <end position="4341"/>
    </location>
</feature>
<dbReference type="SMART" id="SM00382">
    <property type="entry name" value="AAA"/>
    <property type="match status" value="6"/>
</dbReference>
<dbReference type="PIRSF" id="PIRSF010340">
    <property type="entry name" value="Midasin"/>
    <property type="match status" value="1"/>
</dbReference>
<evidence type="ECO:0000256" key="8">
    <source>
        <dbReference type="ARBA" id="ARBA00023242"/>
    </source>
</evidence>
<feature type="compositionally biased region" description="Acidic residues" evidence="10">
    <location>
        <begin position="4031"/>
        <end position="4048"/>
    </location>
</feature>
<feature type="compositionally biased region" description="Acidic residues" evidence="10">
    <location>
        <begin position="4138"/>
        <end position="4148"/>
    </location>
</feature>
<feature type="compositionally biased region" description="Acidic residues" evidence="10">
    <location>
        <begin position="3972"/>
        <end position="3982"/>
    </location>
</feature>
<feature type="compositionally biased region" description="Basic and acidic residues" evidence="10">
    <location>
        <begin position="4076"/>
        <end position="4088"/>
    </location>
</feature>
<feature type="compositionally biased region" description="Acidic residues" evidence="10">
    <location>
        <begin position="4066"/>
        <end position="4075"/>
    </location>
</feature>
<keyword evidence="7 9" id="KW-0143">Chaperone</keyword>
<evidence type="ECO:0000256" key="1">
    <source>
        <dbReference type="ARBA" id="ARBA00004604"/>
    </source>
</evidence>
<feature type="compositionally biased region" description="Basic and acidic residues" evidence="10">
    <location>
        <begin position="3925"/>
        <end position="3939"/>
    </location>
</feature>
<dbReference type="Gene3D" id="3.40.50.300">
    <property type="entry name" value="P-loop containing nucleotide triphosphate hydrolases"/>
    <property type="match status" value="6"/>
</dbReference>
<evidence type="ECO:0000256" key="2">
    <source>
        <dbReference type="ARBA" id="ARBA00004642"/>
    </source>
</evidence>
<feature type="compositionally biased region" description="Acidic residues" evidence="10">
    <location>
        <begin position="3940"/>
        <end position="3961"/>
    </location>
</feature>
<accession>A0ABQ9NXG1</accession>
<comment type="similarity">
    <text evidence="3 9">Belongs to the midasin family.</text>
</comment>
<dbReference type="PANTHER" id="PTHR48103:SF2">
    <property type="entry name" value="MIDASIN"/>
    <property type="match status" value="1"/>
</dbReference>
<organism evidence="12 13">
    <name type="scientific">Coniosporium apollinis</name>
    <dbReference type="NCBI Taxonomy" id="61459"/>
    <lineage>
        <taxon>Eukaryota</taxon>
        <taxon>Fungi</taxon>
        <taxon>Dikarya</taxon>
        <taxon>Ascomycota</taxon>
        <taxon>Pezizomycotina</taxon>
        <taxon>Dothideomycetes</taxon>
        <taxon>Dothideomycetes incertae sedis</taxon>
        <taxon>Coniosporium</taxon>
    </lineage>
</organism>
<dbReference type="InterPro" id="IPR011704">
    <property type="entry name" value="ATPase_dyneun-rel_AAA"/>
</dbReference>
<dbReference type="PROSITE" id="PS50234">
    <property type="entry name" value="VWFA"/>
    <property type="match status" value="1"/>
</dbReference>
<dbReference type="PANTHER" id="PTHR48103">
    <property type="entry name" value="MIDASIN-RELATED"/>
    <property type="match status" value="1"/>
</dbReference>
<evidence type="ECO:0000259" key="11">
    <source>
        <dbReference type="PROSITE" id="PS50234"/>
    </source>
</evidence>
<dbReference type="InterPro" id="IPR003593">
    <property type="entry name" value="AAA+_ATPase"/>
</dbReference>
<dbReference type="SUPFAM" id="SSF52540">
    <property type="entry name" value="P-loop containing nucleoside triphosphate hydrolases"/>
    <property type="match status" value="6"/>
</dbReference>
<evidence type="ECO:0000256" key="10">
    <source>
        <dbReference type="SAM" id="MobiDB-lite"/>
    </source>
</evidence>
<name>A0ABQ9NXG1_9PEZI</name>
<feature type="compositionally biased region" description="Basic and acidic residues" evidence="10">
    <location>
        <begin position="4049"/>
        <end position="4064"/>
    </location>
</feature>
<dbReference type="Pfam" id="PF07728">
    <property type="entry name" value="AAA_5"/>
    <property type="match status" value="7"/>
</dbReference>
<dbReference type="InterPro" id="IPR027417">
    <property type="entry name" value="P-loop_NTPase"/>
</dbReference>
<keyword evidence="13" id="KW-1185">Reference proteome</keyword>
<feature type="compositionally biased region" description="Basic and acidic residues" evidence="10">
    <location>
        <begin position="4153"/>
        <end position="4169"/>
    </location>
</feature>
<feature type="compositionally biased region" description="Basic and acidic residues" evidence="10">
    <location>
        <begin position="4200"/>
        <end position="4209"/>
    </location>
</feature>
<dbReference type="EMBL" id="JAPDRL010000015">
    <property type="protein sequence ID" value="KAJ9667081.1"/>
    <property type="molecule type" value="Genomic_DNA"/>
</dbReference>
<dbReference type="Pfam" id="PF21108">
    <property type="entry name" value="MDN1_4th"/>
    <property type="match status" value="1"/>
</dbReference>
<evidence type="ECO:0000256" key="6">
    <source>
        <dbReference type="ARBA" id="ARBA00022840"/>
    </source>
</evidence>
<evidence type="ECO:0000256" key="9">
    <source>
        <dbReference type="PIRNR" id="PIRNR010340"/>
    </source>
</evidence>
<feature type="compositionally biased region" description="Basic and acidic residues" evidence="10">
    <location>
        <begin position="3879"/>
        <end position="3888"/>
    </location>
</feature>
<evidence type="ECO:0000256" key="7">
    <source>
        <dbReference type="ARBA" id="ARBA00023186"/>
    </source>
</evidence>
<dbReference type="InterPro" id="IPR003959">
    <property type="entry name" value="ATPase_AAA_core"/>
</dbReference>
<feature type="region of interest" description="Disordered" evidence="10">
    <location>
        <begin position="3875"/>
        <end position="4381"/>
    </location>
</feature>
<dbReference type="SUPFAM" id="SSF53300">
    <property type="entry name" value="vWA-like"/>
    <property type="match status" value="1"/>
</dbReference>
<feature type="compositionally biased region" description="Acidic residues" evidence="10">
    <location>
        <begin position="4089"/>
        <end position="4110"/>
    </location>
</feature>
<evidence type="ECO:0000313" key="12">
    <source>
        <dbReference type="EMBL" id="KAJ9667081.1"/>
    </source>
</evidence>
<evidence type="ECO:0000256" key="4">
    <source>
        <dbReference type="ARBA" id="ARBA00017143"/>
    </source>
</evidence>
<dbReference type="Pfam" id="PF17867">
    <property type="entry name" value="AAA_lid_7"/>
    <property type="match status" value="3"/>
</dbReference>
<dbReference type="CDD" id="cd00009">
    <property type="entry name" value="AAA"/>
    <property type="match status" value="3"/>
</dbReference>
<evidence type="ECO:0000256" key="5">
    <source>
        <dbReference type="ARBA" id="ARBA00022741"/>
    </source>
</evidence>
<dbReference type="InterPro" id="IPR040848">
    <property type="entry name" value="AAA_lid_7"/>
</dbReference>
<proteinExistence type="inferred from homology"/>
<feature type="compositionally biased region" description="Basic and acidic residues" evidence="10">
    <location>
        <begin position="4364"/>
        <end position="4381"/>
    </location>
</feature>
<feature type="region of interest" description="Disordered" evidence="10">
    <location>
        <begin position="559"/>
        <end position="585"/>
    </location>
</feature>
<dbReference type="Pfam" id="PF17865">
    <property type="entry name" value="AAA_lid_5"/>
    <property type="match status" value="1"/>
</dbReference>
<feature type="compositionally biased region" description="Basic and acidic residues" evidence="10">
    <location>
        <begin position="3988"/>
        <end position="4030"/>
    </location>
</feature>
<keyword evidence="5 9" id="KW-0547">Nucleotide-binding</keyword>
<comment type="caution">
    <text evidence="12">The sequence shown here is derived from an EMBL/GenBank/DDBJ whole genome shotgun (WGS) entry which is preliminary data.</text>
</comment>
<protein>
    <recommendedName>
        <fullName evidence="4 9">Midasin</fullName>
    </recommendedName>
</protein>
<dbReference type="InterPro" id="IPR012099">
    <property type="entry name" value="Midasin"/>
</dbReference>
<feature type="compositionally biased region" description="Polar residues" evidence="10">
    <location>
        <begin position="4182"/>
        <end position="4199"/>
    </location>
</feature>
<feature type="domain" description="VWFA" evidence="11">
    <location>
        <begin position="4500"/>
        <end position="4687"/>
    </location>
</feature>
<feature type="compositionally biased region" description="Low complexity" evidence="10">
    <location>
        <begin position="4212"/>
        <end position="4228"/>
    </location>
</feature>
<sequence length="4721" mass="526735">MQAMIAKHLGTGPILGLWEGRNIDYRFFSLWEEKRYEDMSKLLIEARLLRENSVQESKHRRIVTQEDLMDTVVEVYGLLLPRLGAPSLENSQHFSLVPTSTTVRNVRSVAEGLLSSQPLLLTGLAGSGKTLVVTHLARQLNKLSTMVTLHLNEQSDAKLLIGMYTTGATPGTFAWKPGVLTTAVREGRWVFIEDLDRAPNEVISTLLPLIETGELPIPGRGETIRAARGFKLIATMRSSTNLRGEATAPGSSMLGGQFWRHIAIQMPAEQELAEVIAKAYTGLDGHVPSIMAVYSRLRALFQRPSFAAESRMGAMRPLTPRDLLKWCSRISALLSRSSSFTDSHIDDMYLEAVDCFAGSLPISHARETIVAIIAEELQIDPQRRDHLLTDRHVKYEPSAKGSGGAFRIGRASLSRSRLPASRNPSVRRPFATNGHTVRMLERVAVAVEQREPLLLVGETGTGKTTSIQHLADQFGCKLVAFNLSQQSESGDLLGGFKPVNVRSLVIPMKDEFDELFASTFQKKENEKFMQMLSESVAKGKWKRVCILWRKALSMVEEHARKAHRSQTPETEDGEQPKKKRKLGPAKENFPDARWEKFAKDFRQLDAQLSARPDAFAFTFVEGNIVKAVRNGDWVLLDEINLASPDTLEALADLLGGGPGGSPSILLTETGDVERVKAHPNFRIFAAMNPATDVGKKDLPAGIRSRFTEIYVESPDRDPKSLQGIVETYIGDSTVDSSIAADVTALYLKIQSFAAQNMLVDGADQKPHFSLRTLTRTLSYAKEIAPQCSLRRALYEGFHMSFLTFLNKSSESLLEPIIKQHLLGKHRNAAAELKKPLSRPKDDRRGYVKEGHYWLRQGAFPVKEQPHYIITPFVRRNLDNLIRAASTRRFPVLIQGPTSSGKTSMIEYLAKRSGNRFVRINNHEHTDLQEYLGTYVSGADGKLQFQEGVLVRALREGHWVVLDELNLAPTDVLEALNRLLDDNRELLIPETQEVVRPHEDFMLFATQNPAGLYGGRKVLSRAFRNRFLELHFDDIPVEELNEILQKRTQVPPSWSERIVNVYKELSIMRQENRLFEQKSFATLRDLFRWALRKADTVEQLAINGYMLLAERVRKAEERLAVKAVIEKVLSSKGPRVRIDEASLYDAHKSSDIAQYRSNVPSASVVWTRAMRRLYVLVAEALRNNEPVLLVGETGCGKTTVCQMLADASGKNLHIVNAHQNTEAGDLIGAQRPIRNRAAIEALLVDELRAALGIDTFADMKLEDLVRAYDALDKASLEKQVPSELQKSIAAHRTKAAALFEWSDGSLVHAMKSGQYFLLDEISLADDSVLERLNSVLEPQRSLLLAEKGSDDSFVIGSGGFQFLATMNPGGDYGKKELSPALRNRFTEIWVPAMSDLEDILQIVEAKLNPQAKRFASALVSFAQWFNTRYNTSAASSISIRDTLAWVQFINRRSAPDPTFDIVHGAAMVYIDTLGANPAAILAMSPANVDEERKQCLHHLGKLLGLDAIEIYNASVDITASDGWLNIGPFSVPRSPSATVDARFTSSAPTTMSNLMRVARALQLTKPVLLEGNPGVGKTTLVTALAKAVGKPLARINLSEQTDLMDLFGSDVPVEGAQAGTFAWRDAPFLRAMKSGEWILLDEMNLASQSILEGLNACLDHRGEVYVAELGQTFTRHPDFRVFAAQNPHHQGGGRKGLPASFVNRFTVVYADVFRPEDLLLICKQVFPDYPDEDIEKLIRFVAELDANVVQYRHFGAQGSPWEFNLRDTLRWLQLLTAKDGLLPAGTARDFLDTVFTQRFRNSSDRQSVASLFSTVFGVALQQRDYFHNLSSRSLQVGLGCLPRDPLLQMSPDSGRCFAKPYLAAMESLMICVQQSWPVILVGQSGAGKTSLVNQLASTVGADLVSFSMNSDIDAMDLVGGYEQVDPSRQVNAFFGKLQTFLQREVVRCVSSESTRIHQASKLLDCFETSNHLSSPSLAEICNALESLGSDSNSAELQSLVSEAHLLQSRSGTIDRAQFEWVDGLLVQALEQGKWLVLDNANLCSSSVLDRLNSLLEPDGYLSINEHTNENGEAKVVKPHPNFRIFMTMDPKYGELSRAMRNRAVEIYLFPSTDMQLHDTSSVPLAFPLESFVYRFRHVRQSMSSISVTNAGLVDISLDHLSFEDSPLLPVFQGQAFAGLVEFRDAMLQDTFGTRLEGWISGGLLDDWKSMVLQWHARMAGYSNSQEDFRQAQVSGLAPKEYGGIADSAYRLAALFDVCLDLSKMQQTWNQIKRETNEKRVTNMTRLERSFASVARIPNLAQESTAGAAIFLKDVTESISTWVSFVMKEGVPDEVPVALLRRVRAYWWNFLALVHASSFDEAVFQVYLTLGQEALSSFEPTTPSSDSLLRALKKAIASFSASTKLTTGLSMQWMWDKFRPQVPADYGRLQVLLRLEGLADRFDESTWKVKAPLSELCRIREAFSDAINLVLTEGVDAEGLVNTLDEAINNLSNGAQEDRTLTPYFESEFEAICQYSDISGSDEVQPARLKPMLQLLAGRSTRRTSQRSRTLTTNASQTLKSLSDYLGGDSSDRRPAALNGVLSISLLRNLTGVGSVSLAQLDLLNAELETLGESVALGAPSFCRDQASVLNVSLRLLIHELLGAHKHYFELDPGAEPDFGGEISLSSSLPQAHYFRNIFSAFLDGPLRYLNTVYAAQHQKWAPAGWSWINFALSSMLLYIPDRPFDPALRPAVERQWFVNYKGDVQGKHFALQQFQLSFTGQLENLRTRLLEQELAELGAEPTVPAIARPPTSELIQLQGEFTNLLGLLKTVVSARHERSSEPIQDSTLQQNLLRITERLSTGYRAYDDITAPVVGFLQCLNVGIDLISAGERRTRPTPDHSNLCSILHQANVFLGSAKDCWLDGYLERPMYLTMVDPAIRLHRLASLSLGVSIQPEKSGPVRVRTSIHDCFRSFYRNWKEQLSSDQQKAAAKSSLFRYRGGQEEEDDIAEDEFQDLFPNYEQEKASNPTSEDTLFQDLAPELSDLHAAIYINNQEPVVKMRALLERSAKILPTYSDTAESVFPIKRMLPNIFVIIREKLGSLQNMDGPRRTYNIYTDPNTVEARKLVALVQRLQRRFRQLREVWPEHATLSEVLNICTELLAFRHVEPVAKLLTKGEQLHATVYEWQRVASKEYSAASLYDELTNLLISWRQLELTTWARLFDIEAEKCVEDAKRWWFVAYENIVAVPEALLSSEQDMKTHARDLVKTLESFFHSTSAGQYQQRLRLLEPFREHLAMRIQDEAALQPVHAALTNFIKFFARFEQPVNASLAKGRQALEKDMRNVLQLAGWRDRTIDALRQSAKTSHRKLFKLIRKFRALLSQPVEAIIRQELPDPVFSDLNERHRTAVRPDGDLKALEECESGVPNWASRPTRFQNLAATTSLMRKMARTDESAVNGPAYIESFLSNLESEMVKLRKATPSILTEDNKDTVQQLKSRKRRLFADTLRELRQMGIKSNLGGDVLEMQESLSNVLVSLPVLPNAGGNGLPAAAEHYLYKALDLMPSVRDVKREHSGDLTANEITRSVGFLESSLHTSIMQRASLCQSITDSSTLETAVKQAEALWAPDKYEFYPTSPHDTMSANTSERIVAWLSPIATLGADIITAQATLGKFDASAVVNGLCTYAAAFQALDEESRSLPPAPEGLQTSSHMELDDRRQVAMNEFKHVLSGWKETHPVLAPVLDHIVPWTDYRDSPTGRIVNGTRTLEAGMVRDQMFKTLDDILGSIQDLEKAQASLPMSIEDAAWFMIEEQTIARSLAALQGSRVAASLRALLRELQHVNDLRSAAALFAAVLPILHQYVQIYQETLARFASHHQATTKMTYRLAKAFIQIGTQGFCMPSEKSDEKGDSDDRLEEGTGLGEGEGTEDISKDIQDDEDLTELAQELNQKTDREEIENEKDAVDMADQEMEGEMGDAPEKDEDDEARSGDEGDHESIDEEAGEVDDLGPSMVDEKMWDDGGEEADKDKEGDQNKGTSKKDEQVAGQDKEGKPEEQQGEEMEEETEAGAEESEMVGREEMEKTDPHLQEGETLDLPDELDMDNKSEGSQHDSDFEGMEDIQDDKEEDAEEPDGPEDTATPPSRIDPTDDAEAVQEDTGKEQETEQGTEPESNDQSEQGAKDEGQLQLADEHTGAEDAAESDVRGAGTNAQEQAMEDQQATASASKQEEGSKGEASEQDQAQASAADGQRGQASTRDAVGKSDEDLQDSADSQPFKKLGDALEQWYNQRRQIRDAIKDQEPLNQQLNQDVDMADAEFEHLHDDQTQADTQALGAAQEDQVRALDENKALASNDHEQATEAAPDHLEGDRDEDEDVPMQEPKPSANTQPRAGEEGRPNAFQGDRKDMPIDQLDVHMDGIDDEREDDVDEVDTALSTIHLDQSTPTPRSADEARRLWTHHESSTRTLSQSLTEHLRLILAPTLATKLRGDFRTGKRLNMKRIIPYIASSYKRDKIWLRRSQPSKRSYQIMLALDDSKSMAEGGSSDLAFETLALVSRSLSMLEAGELCVVRFGEDVEVAHPFETPFSSEAGVEVFRRFGFQQRKTDVRKLVTDGIELFREARMRATSSGAELWQLLLIISDGICEDHGTIQRLIRQAMEEKIMAVFVIVDPANQAPQGKAEGSKSGQSILDLQTADFVQVGQDFKVVTKKYLDTFPFRYYLVVRDVRELPGVLATALRQWFAEVVDTAG</sequence>
<dbReference type="InterPro" id="IPR002035">
    <property type="entry name" value="VWF_A"/>
</dbReference>
<comment type="function">
    <text evidence="9">Nuclear chaperone required for maturation and nuclear export of pre-60S ribosome subunits.</text>
</comment>
<keyword evidence="8 9" id="KW-0539">Nucleus</keyword>
<reference evidence="12" key="1">
    <citation type="submission" date="2022-10" db="EMBL/GenBank/DDBJ databases">
        <title>Culturing micro-colonial fungi from biological soil crusts in the Mojave desert and describing Neophaeococcomyces mojavensis, and introducing the new genera and species Taxawa tesnikishii.</title>
        <authorList>
            <person name="Kurbessoian T."/>
            <person name="Stajich J.E."/>
        </authorList>
    </citation>
    <scope>NUCLEOTIDE SEQUENCE</scope>
    <source>
        <strain evidence="12">TK_1</strain>
    </source>
</reference>
<gene>
    <name evidence="12" type="primary">MDN1</name>
    <name evidence="12" type="ORF">H2201_002916</name>
</gene>
<dbReference type="InterPro" id="IPR041190">
    <property type="entry name" value="Midasin_AAA_lid_5"/>
</dbReference>
<dbReference type="InterPro" id="IPR048617">
    <property type="entry name" value="MDN1_AAA_lid_4"/>
</dbReference>
<evidence type="ECO:0000256" key="3">
    <source>
        <dbReference type="ARBA" id="ARBA00007188"/>
    </source>
</evidence>
<evidence type="ECO:0000313" key="13">
    <source>
        <dbReference type="Proteomes" id="UP001172684"/>
    </source>
</evidence>
<dbReference type="Pfam" id="PF00004">
    <property type="entry name" value="AAA"/>
    <property type="match status" value="1"/>
</dbReference>